<gene>
    <name evidence="3" type="ORF">Tci_583554</name>
</gene>
<name>A0A699J5B6_TANCI</name>
<feature type="compositionally biased region" description="Basic and acidic residues" evidence="2">
    <location>
        <begin position="311"/>
        <end position="331"/>
    </location>
</feature>
<dbReference type="EMBL" id="BKCJ010371276">
    <property type="protein sequence ID" value="GFA11582.1"/>
    <property type="molecule type" value="Genomic_DNA"/>
</dbReference>
<sequence>MSTPKFAYVHNLVAFLSKPTESEGFEQIIDFFNANPIKYDLTAQIHAKVDGKKVIISEAIIKRDLKFEDKGGVDCLSNEVIFEQLPLIGEDRLILNELMEICTKLQQRVIDLENTKIVQAQEISSLKKRVKRLEKKRRSITHGLKRLYKIGLSARVESFAKEQSLDEEDASKQERNIANIDADVETTLVNETAEDQERYDDPEMFDTDVLNDEEVVVEDVNASTTTVVSIDDITLDQALVEIKTSKPKARDYELATRLQEEKQGELTIEDKSRLFVELMDKRKKHFAKLRAEEQIRKSPTKAQKRNQILKRAGDKLDQGRSKKQKVKDDNEQDKLKRCLEIIPDDGDDVTIDATPLSIKTLIIDYKIYKEGKKSYF</sequence>
<accession>A0A699J5B6</accession>
<feature type="coiled-coil region" evidence="1">
    <location>
        <begin position="95"/>
        <end position="136"/>
    </location>
</feature>
<feature type="compositionally biased region" description="Basic residues" evidence="2">
    <location>
        <begin position="298"/>
        <end position="308"/>
    </location>
</feature>
<evidence type="ECO:0000313" key="3">
    <source>
        <dbReference type="EMBL" id="GFA11582.1"/>
    </source>
</evidence>
<protein>
    <submittedName>
        <fullName evidence="3">Uncharacterized protein</fullName>
    </submittedName>
</protein>
<organism evidence="3">
    <name type="scientific">Tanacetum cinerariifolium</name>
    <name type="common">Dalmatian daisy</name>
    <name type="synonym">Chrysanthemum cinerariifolium</name>
    <dbReference type="NCBI Taxonomy" id="118510"/>
    <lineage>
        <taxon>Eukaryota</taxon>
        <taxon>Viridiplantae</taxon>
        <taxon>Streptophyta</taxon>
        <taxon>Embryophyta</taxon>
        <taxon>Tracheophyta</taxon>
        <taxon>Spermatophyta</taxon>
        <taxon>Magnoliopsida</taxon>
        <taxon>eudicotyledons</taxon>
        <taxon>Gunneridae</taxon>
        <taxon>Pentapetalae</taxon>
        <taxon>asterids</taxon>
        <taxon>campanulids</taxon>
        <taxon>Asterales</taxon>
        <taxon>Asteraceae</taxon>
        <taxon>Asteroideae</taxon>
        <taxon>Anthemideae</taxon>
        <taxon>Anthemidinae</taxon>
        <taxon>Tanacetum</taxon>
    </lineage>
</organism>
<keyword evidence="1" id="KW-0175">Coiled coil</keyword>
<proteinExistence type="predicted"/>
<dbReference type="AlphaFoldDB" id="A0A699J5B6"/>
<feature type="region of interest" description="Disordered" evidence="2">
    <location>
        <begin position="296"/>
        <end position="331"/>
    </location>
</feature>
<comment type="caution">
    <text evidence="3">The sequence shown here is derived from an EMBL/GenBank/DDBJ whole genome shotgun (WGS) entry which is preliminary data.</text>
</comment>
<evidence type="ECO:0000256" key="1">
    <source>
        <dbReference type="SAM" id="Coils"/>
    </source>
</evidence>
<evidence type="ECO:0000256" key="2">
    <source>
        <dbReference type="SAM" id="MobiDB-lite"/>
    </source>
</evidence>
<reference evidence="3" key="1">
    <citation type="journal article" date="2019" name="Sci. Rep.">
        <title>Draft genome of Tanacetum cinerariifolium, the natural source of mosquito coil.</title>
        <authorList>
            <person name="Yamashiro T."/>
            <person name="Shiraishi A."/>
            <person name="Satake H."/>
            <person name="Nakayama K."/>
        </authorList>
    </citation>
    <scope>NUCLEOTIDE SEQUENCE</scope>
</reference>